<organism evidence="1 2">
    <name type="scientific">Pontibacillus yanchengensis</name>
    <dbReference type="NCBI Taxonomy" id="462910"/>
    <lineage>
        <taxon>Bacteria</taxon>
        <taxon>Bacillati</taxon>
        <taxon>Bacillota</taxon>
        <taxon>Bacilli</taxon>
        <taxon>Bacillales</taxon>
        <taxon>Bacillaceae</taxon>
        <taxon>Pontibacillus</taxon>
    </lineage>
</organism>
<evidence type="ECO:0000313" key="1">
    <source>
        <dbReference type="EMBL" id="MYL33256.1"/>
    </source>
</evidence>
<name>A0A6I4ZWT9_9BACI</name>
<comment type="caution">
    <text evidence="1">The sequence shown here is derived from an EMBL/GenBank/DDBJ whole genome shotgun (WGS) entry which is preliminary data.</text>
</comment>
<accession>A0A6I4ZWT9</accession>
<protein>
    <submittedName>
        <fullName evidence="1">Uncharacterized protein</fullName>
    </submittedName>
</protein>
<dbReference type="RefSeq" id="WP_160909371.1">
    <property type="nucleotide sequence ID" value="NZ_WMEQ01000003.1"/>
</dbReference>
<evidence type="ECO:0000313" key="2">
    <source>
        <dbReference type="Proteomes" id="UP000468638"/>
    </source>
</evidence>
<sequence length="231" mass="28067">MSLKNWKNHFLTFEFEIYEKYSEQIEHFLIKQLSDINSRIDNHIRDLGINDEQEIESLYESMFEEDQENFRNEFPYILRKSLFLTIYAKLEEKLYMYCNYFNNKEGKQIYRNGRDRGLKSYQKYLENYIEFPSHTKEWKSIEHFIVIRNYLIHGGTNLIVKEDNQKILNALKQFPKLIKLSTMTKYGNSPDSMFTFHLNENFCKKFIEYATNLIIMVDEEVEIYDKNLSLK</sequence>
<reference evidence="1 2" key="1">
    <citation type="submission" date="2019-11" db="EMBL/GenBank/DDBJ databases">
        <title>Genome sequences of 17 halophilic strains isolated from different environments.</title>
        <authorList>
            <person name="Furrow R.E."/>
        </authorList>
    </citation>
    <scope>NUCLEOTIDE SEQUENCE [LARGE SCALE GENOMIC DNA]</scope>
    <source>
        <strain evidence="1 2">22514_16_FS</strain>
    </source>
</reference>
<dbReference type="Proteomes" id="UP000468638">
    <property type="component" value="Unassembled WGS sequence"/>
</dbReference>
<dbReference type="AlphaFoldDB" id="A0A6I4ZWT9"/>
<proteinExistence type="predicted"/>
<gene>
    <name evidence="1" type="ORF">GLW05_06535</name>
</gene>
<dbReference type="EMBL" id="WMEQ01000003">
    <property type="protein sequence ID" value="MYL33256.1"/>
    <property type="molecule type" value="Genomic_DNA"/>
</dbReference>
<dbReference type="OrthoDB" id="2966676at2"/>